<feature type="compositionally biased region" description="Low complexity" evidence="1">
    <location>
        <begin position="62"/>
        <end position="75"/>
    </location>
</feature>
<feature type="compositionally biased region" description="Basic and acidic residues" evidence="1">
    <location>
        <begin position="344"/>
        <end position="355"/>
    </location>
</feature>
<feature type="compositionally biased region" description="Basic and acidic residues" evidence="1">
    <location>
        <begin position="320"/>
        <end position="331"/>
    </location>
</feature>
<dbReference type="AlphaFoldDB" id="A0AAW1NTJ7"/>
<comment type="caution">
    <text evidence="2">The sequence shown here is derived from an EMBL/GenBank/DDBJ whole genome shotgun (WGS) entry which is preliminary data.</text>
</comment>
<feature type="region of interest" description="Disordered" evidence="1">
    <location>
        <begin position="48"/>
        <end position="123"/>
    </location>
</feature>
<feature type="region of interest" description="Disordered" evidence="1">
    <location>
        <begin position="1"/>
        <end position="21"/>
    </location>
</feature>
<feature type="compositionally biased region" description="Basic residues" evidence="1">
    <location>
        <begin position="332"/>
        <end position="341"/>
    </location>
</feature>
<evidence type="ECO:0000313" key="2">
    <source>
        <dbReference type="EMBL" id="KAK9794311.1"/>
    </source>
</evidence>
<evidence type="ECO:0000256" key="1">
    <source>
        <dbReference type="SAM" id="MobiDB-lite"/>
    </source>
</evidence>
<sequence length="355" mass="37870">MEGRPSLRRHSETSAASTIQPAVKVVGFHVEGVPQSPAQEPQLLQDLAGNAVSPSPNPVIIPPAFQSSSPSSGSSLLQRQQTMPAKVSPFSAEDVQPSPSQPPSASASAHQMHILGSHSLPHAHDSALTDIRRALQHGTTASGHLHIPLSPQKEEDEEADIHLRLDSADFQDNLQRQDLAGSAEHGSSAQASSVAIPIRSSAGASPGSGPSSRTAASSYHGDPTQSDSRVKGQLASRLEAPTPVPSPAHPGIAHSHPAASPFLHEATSRLMRHSMTGRPSPPKSSSKSPSEGLMSQKSRRRSASLQQAPLRSPQRKQKVERRPPGQKDGRYRRSRGLRRLQPKIQRELPRRPSPS</sequence>
<dbReference type="EMBL" id="JALJOQ010000141">
    <property type="protein sequence ID" value="KAK9794311.1"/>
    <property type="molecule type" value="Genomic_DNA"/>
</dbReference>
<feature type="region of interest" description="Disordered" evidence="1">
    <location>
        <begin position="199"/>
        <end position="355"/>
    </location>
</feature>
<evidence type="ECO:0000313" key="3">
    <source>
        <dbReference type="Proteomes" id="UP001465755"/>
    </source>
</evidence>
<accession>A0AAW1NTJ7</accession>
<feature type="compositionally biased region" description="Low complexity" evidence="1">
    <location>
        <begin position="199"/>
        <end position="218"/>
    </location>
</feature>
<feature type="compositionally biased region" description="Basic and acidic residues" evidence="1">
    <location>
        <begin position="1"/>
        <end position="12"/>
    </location>
</feature>
<keyword evidence="3" id="KW-1185">Reference proteome</keyword>
<dbReference type="Proteomes" id="UP001465755">
    <property type="component" value="Unassembled WGS sequence"/>
</dbReference>
<gene>
    <name evidence="2" type="ORF">WJX73_004745</name>
</gene>
<reference evidence="2 3" key="1">
    <citation type="journal article" date="2024" name="Nat. Commun.">
        <title>Phylogenomics reveals the evolutionary origins of lichenization in chlorophyte algae.</title>
        <authorList>
            <person name="Puginier C."/>
            <person name="Libourel C."/>
            <person name="Otte J."/>
            <person name="Skaloud P."/>
            <person name="Haon M."/>
            <person name="Grisel S."/>
            <person name="Petersen M."/>
            <person name="Berrin J.G."/>
            <person name="Delaux P.M."/>
            <person name="Dal Grande F."/>
            <person name="Keller J."/>
        </authorList>
    </citation>
    <scope>NUCLEOTIDE SEQUENCE [LARGE SCALE GENOMIC DNA]</scope>
    <source>
        <strain evidence="2 3">SAG 2036</strain>
    </source>
</reference>
<name>A0AAW1NTJ7_9CHLO</name>
<protein>
    <submittedName>
        <fullName evidence="2">Uncharacterized protein</fullName>
    </submittedName>
</protein>
<organism evidence="2 3">
    <name type="scientific">Symbiochloris irregularis</name>
    <dbReference type="NCBI Taxonomy" id="706552"/>
    <lineage>
        <taxon>Eukaryota</taxon>
        <taxon>Viridiplantae</taxon>
        <taxon>Chlorophyta</taxon>
        <taxon>core chlorophytes</taxon>
        <taxon>Trebouxiophyceae</taxon>
        <taxon>Trebouxiales</taxon>
        <taxon>Trebouxiaceae</taxon>
        <taxon>Symbiochloris</taxon>
    </lineage>
</organism>
<proteinExistence type="predicted"/>